<feature type="compositionally biased region" description="Pro residues" evidence="1">
    <location>
        <begin position="47"/>
        <end position="60"/>
    </location>
</feature>
<protein>
    <submittedName>
        <fullName evidence="2">Uncharacterized protein</fullName>
    </submittedName>
</protein>
<proteinExistence type="predicted"/>
<reference evidence="2" key="1">
    <citation type="submission" date="2023-07" db="EMBL/GenBank/DDBJ databases">
        <title>draft genome sequence of fig (Ficus carica).</title>
        <authorList>
            <person name="Takahashi T."/>
            <person name="Nishimura K."/>
        </authorList>
    </citation>
    <scope>NUCLEOTIDE SEQUENCE</scope>
</reference>
<evidence type="ECO:0000256" key="1">
    <source>
        <dbReference type="SAM" id="MobiDB-lite"/>
    </source>
</evidence>
<organism evidence="2 3">
    <name type="scientific">Ficus carica</name>
    <name type="common">Common fig</name>
    <dbReference type="NCBI Taxonomy" id="3494"/>
    <lineage>
        <taxon>Eukaryota</taxon>
        <taxon>Viridiplantae</taxon>
        <taxon>Streptophyta</taxon>
        <taxon>Embryophyta</taxon>
        <taxon>Tracheophyta</taxon>
        <taxon>Spermatophyta</taxon>
        <taxon>Magnoliopsida</taxon>
        <taxon>eudicotyledons</taxon>
        <taxon>Gunneridae</taxon>
        <taxon>Pentapetalae</taxon>
        <taxon>rosids</taxon>
        <taxon>fabids</taxon>
        <taxon>Rosales</taxon>
        <taxon>Moraceae</taxon>
        <taxon>Ficeae</taxon>
        <taxon>Ficus</taxon>
    </lineage>
</organism>
<evidence type="ECO:0000313" key="3">
    <source>
        <dbReference type="Proteomes" id="UP001187192"/>
    </source>
</evidence>
<dbReference type="Proteomes" id="UP001187192">
    <property type="component" value="Unassembled WGS sequence"/>
</dbReference>
<sequence>MASRSMQPERVVVNISHDQVKCIEAFMSTSVHRDTCHTRGIAASWGPKPPTSLLPNPPNAPSDEDCTESAFNTDRLSTNCLLQIYRNEDKEIKSLGLLWVLTFSLKSLLATRLIVSWGPFSCSQTLHKAKNPIAAESYHGTPTLRGGGCEPYQKERGAGGASASRWEEGPKNPDHEFEGGWGANGGGRKRPSHWWGVNGGRKGGTQIAEVERRR</sequence>
<evidence type="ECO:0000313" key="2">
    <source>
        <dbReference type="EMBL" id="GMN35993.1"/>
    </source>
</evidence>
<feature type="region of interest" description="Disordered" evidence="1">
    <location>
        <begin position="145"/>
        <end position="214"/>
    </location>
</feature>
<dbReference type="AlphaFoldDB" id="A0AA88CV60"/>
<feature type="compositionally biased region" description="Basic and acidic residues" evidence="1">
    <location>
        <begin position="165"/>
        <end position="178"/>
    </location>
</feature>
<gene>
    <name evidence="2" type="ORF">TIFTF001_005689</name>
</gene>
<dbReference type="EMBL" id="BTGU01000005">
    <property type="protein sequence ID" value="GMN35993.1"/>
    <property type="molecule type" value="Genomic_DNA"/>
</dbReference>
<feature type="region of interest" description="Disordered" evidence="1">
    <location>
        <begin position="41"/>
        <end position="66"/>
    </location>
</feature>
<name>A0AA88CV60_FICCA</name>
<comment type="caution">
    <text evidence="2">The sequence shown here is derived from an EMBL/GenBank/DDBJ whole genome shotgun (WGS) entry which is preliminary data.</text>
</comment>
<keyword evidence="3" id="KW-1185">Reference proteome</keyword>
<accession>A0AA88CV60</accession>